<dbReference type="GO" id="GO:2000280">
    <property type="term" value="P:regulation of root development"/>
    <property type="evidence" value="ECO:0007669"/>
    <property type="project" value="TreeGrafter"/>
</dbReference>
<dbReference type="GO" id="GO:1901371">
    <property type="term" value="P:regulation of leaf morphogenesis"/>
    <property type="evidence" value="ECO:0007669"/>
    <property type="project" value="TreeGrafter"/>
</dbReference>
<name>A0A314Z944_PRUYE</name>
<comment type="similarity">
    <text evidence="2">Belongs to the C-terminally encoded plant signaling peptide (CEP) family.</text>
</comment>
<feature type="region of interest" description="Disordered" evidence="8">
    <location>
        <begin position="55"/>
        <end position="87"/>
    </location>
</feature>
<comment type="subcellular location">
    <subcellularLocation>
        <location evidence="1">Secreted</location>
        <location evidence="1">Extracellular space</location>
        <location evidence="1">Apoplast</location>
    </subcellularLocation>
</comment>
<dbReference type="GO" id="GO:1902025">
    <property type="term" value="P:nitrate import"/>
    <property type="evidence" value="ECO:0007669"/>
    <property type="project" value="TreeGrafter"/>
</dbReference>
<feature type="signal peptide" evidence="9">
    <location>
        <begin position="1"/>
        <end position="26"/>
    </location>
</feature>
<dbReference type="PANTHER" id="PTHR33348:SF34">
    <property type="entry name" value="ENCODED PEPTIDE-RELATED"/>
    <property type="match status" value="1"/>
</dbReference>
<keyword evidence="3" id="KW-0052">Apoplast</keyword>
<keyword evidence="5" id="KW-0372">Hormone</keyword>
<dbReference type="GO" id="GO:0048046">
    <property type="term" value="C:apoplast"/>
    <property type="evidence" value="ECO:0007669"/>
    <property type="project" value="UniProtKB-SubCell"/>
</dbReference>
<evidence type="ECO:0000256" key="7">
    <source>
        <dbReference type="ARBA" id="ARBA00023278"/>
    </source>
</evidence>
<comment type="caution">
    <text evidence="10">The sequence shown here is derived from an EMBL/GenBank/DDBJ whole genome shotgun (WGS) entry which is preliminary data.</text>
</comment>
<keyword evidence="11" id="KW-1185">Reference proteome</keyword>
<dbReference type="InterPro" id="IPR033250">
    <property type="entry name" value="CEP"/>
</dbReference>
<keyword evidence="6 9" id="KW-0732">Signal</keyword>
<sequence length="87" mass="9392">MANVSYTACLFFLLMIFSHELICIEGRNVKVNKDLKCVKCLSPDAKTRAGEAYGEHTVAESPSPGHVEAFRPTTPGHSPGVGHAVHN</sequence>
<accession>A0A314Z944</accession>
<protein>
    <submittedName>
        <fullName evidence="10">Uncharacterized protein</fullName>
    </submittedName>
</protein>
<dbReference type="PANTHER" id="PTHR33348">
    <property type="entry name" value="PRECURSOR OF CEP5"/>
    <property type="match status" value="1"/>
</dbReference>
<feature type="chain" id="PRO_5016273384" evidence="9">
    <location>
        <begin position="27"/>
        <end position="87"/>
    </location>
</feature>
<dbReference type="AlphaFoldDB" id="A0A314Z944"/>
<evidence type="ECO:0000256" key="8">
    <source>
        <dbReference type="SAM" id="MobiDB-lite"/>
    </source>
</evidence>
<dbReference type="Proteomes" id="UP000250321">
    <property type="component" value="Unassembled WGS sequence"/>
</dbReference>
<evidence type="ECO:0000313" key="10">
    <source>
        <dbReference type="EMBL" id="PQQ18182.1"/>
    </source>
</evidence>
<proteinExistence type="inferred from homology"/>
<dbReference type="OrthoDB" id="1097392at2759"/>
<gene>
    <name evidence="10" type="ORF">Pyn_35999</name>
</gene>
<evidence type="ECO:0000256" key="9">
    <source>
        <dbReference type="SAM" id="SignalP"/>
    </source>
</evidence>
<reference evidence="10 11" key="1">
    <citation type="submission" date="2018-02" db="EMBL/GenBank/DDBJ databases">
        <title>Draft genome of wild Prunus yedoensis var. nudiflora.</title>
        <authorList>
            <person name="Baek S."/>
            <person name="Kim J.-H."/>
            <person name="Choi K."/>
            <person name="Kim G.-B."/>
            <person name="Cho A."/>
            <person name="Jang H."/>
            <person name="Shin C.-H."/>
            <person name="Yu H.-J."/>
            <person name="Mun J.-H."/>
        </authorList>
    </citation>
    <scope>NUCLEOTIDE SEQUENCE [LARGE SCALE GENOMIC DNA]</scope>
    <source>
        <strain evidence="11">cv. Jeju island</strain>
        <tissue evidence="10">Leaf</tissue>
    </source>
</reference>
<evidence type="ECO:0000256" key="3">
    <source>
        <dbReference type="ARBA" id="ARBA00022523"/>
    </source>
</evidence>
<evidence type="ECO:0000313" key="11">
    <source>
        <dbReference type="Proteomes" id="UP000250321"/>
    </source>
</evidence>
<dbReference type="EMBL" id="PJQY01000121">
    <property type="protein sequence ID" value="PQQ18182.1"/>
    <property type="molecule type" value="Genomic_DNA"/>
</dbReference>
<keyword evidence="7" id="KW-0379">Hydroxylation</keyword>
<evidence type="ECO:0000256" key="1">
    <source>
        <dbReference type="ARBA" id="ARBA00004271"/>
    </source>
</evidence>
<dbReference type="GO" id="GO:0006995">
    <property type="term" value="P:cellular response to nitrogen starvation"/>
    <property type="evidence" value="ECO:0007669"/>
    <property type="project" value="UniProtKB-ARBA"/>
</dbReference>
<keyword evidence="4" id="KW-0964">Secreted</keyword>
<evidence type="ECO:0000256" key="6">
    <source>
        <dbReference type="ARBA" id="ARBA00022729"/>
    </source>
</evidence>
<evidence type="ECO:0000256" key="5">
    <source>
        <dbReference type="ARBA" id="ARBA00022702"/>
    </source>
</evidence>
<dbReference type="GO" id="GO:0005179">
    <property type="term" value="F:hormone activity"/>
    <property type="evidence" value="ECO:0007669"/>
    <property type="project" value="UniProtKB-KW"/>
</dbReference>
<dbReference type="GO" id="GO:0048364">
    <property type="term" value="P:root development"/>
    <property type="evidence" value="ECO:0007669"/>
    <property type="project" value="InterPro"/>
</dbReference>
<organism evidence="10 11">
    <name type="scientific">Prunus yedoensis var. nudiflora</name>
    <dbReference type="NCBI Taxonomy" id="2094558"/>
    <lineage>
        <taxon>Eukaryota</taxon>
        <taxon>Viridiplantae</taxon>
        <taxon>Streptophyta</taxon>
        <taxon>Embryophyta</taxon>
        <taxon>Tracheophyta</taxon>
        <taxon>Spermatophyta</taxon>
        <taxon>Magnoliopsida</taxon>
        <taxon>eudicotyledons</taxon>
        <taxon>Gunneridae</taxon>
        <taxon>Pentapetalae</taxon>
        <taxon>rosids</taxon>
        <taxon>fabids</taxon>
        <taxon>Rosales</taxon>
        <taxon>Rosaceae</taxon>
        <taxon>Amygdaloideae</taxon>
        <taxon>Amygdaleae</taxon>
        <taxon>Prunus</taxon>
    </lineage>
</organism>
<evidence type="ECO:0000256" key="2">
    <source>
        <dbReference type="ARBA" id="ARBA00008963"/>
    </source>
</evidence>
<evidence type="ECO:0000256" key="4">
    <source>
        <dbReference type="ARBA" id="ARBA00022525"/>
    </source>
</evidence>